<dbReference type="InterPro" id="IPR001078">
    <property type="entry name" value="2-oxoacid_DH_actylTfrase"/>
</dbReference>
<dbReference type="PROSITE" id="PS51826">
    <property type="entry name" value="PSBD"/>
    <property type="match status" value="1"/>
</dbReference>
<evidence type="ECO:0000256" key="7">
    <source>
        <dbReference type="ARBA" id="ARBA00022532"/>
    </source>
</evidence>
<dbReference type="GO" id="GO:0006099">
    <property type="term" value="P:tricarboxylic acid cycle"/>
    <property type="evidence" value="ECO:0007669"/>
    <property type="project" value="UniProtKB-UniRule"/>
</dbReference>
<dbReference type="GO" id="GO:0045252">
    <property type="term" value="C:oxoglutarate dehydrogenase complex"/>
    <property type="evidence" value="ECO:0007669"/>
    <property type="project" value="UniProtKB-UniRule"/>
</dbReference>
<comment type="cofactor">
    <cofactor evidence="12">
        <name>(R)-lipoate</name>
        <dbReference type="ChEBI" id="CHEBI:83088"/>
    </cofactor>
    <text evidence="12">Binds 1 lipoyl cofactor covalently.</text>
</comment>
<dbReference type="OrthoDB" id="9805770at2"/>
<dbReference type="SUPFAM" id="SSF51230">
    <property type="entry name" value="Single hybrid motif"/>
    <property type="match status" value="1"/>
</dbReference>
<dbReference type="PANTHER" id="PTHR43416:SF5">
    <property type="entry name" value="DIHYDROLIPOYLLYSINE-RESIDUE SUCCINYLTRANSFERASE COMPONENT OF 2-OXOGLUTARATE DEHYDROGENASE COMPLEX, MITOCHONDRIAL"/>
    <property type="match status" value="1"/>
</dbReference>
<dbReference type="SUPFAM" id="SSF47005">
    <property type="entry name" value="Peripheral subunit-binding domain of 2-oxo acid dehydrogenase complex"/>
    <property type="match status" value="1"/>
</dbReference>
<evidence type="ECO:0000256" key="6">
    <source>
        <dbReference type="ARBA" id="ARBA00019511"/>
    </source>
</evidence>
<sequence length="411" mass="43715">MAEIKVPELAESITEGSIAQWVKKVGDRVEKGEFIVELETDKVNAEIISEEAGVLTQILAEEGDTVLVGQVIAVVEAGEGAAPAPAAPVAAAPAPAAPQAAPAPVAAAPVVEETTGERVIASPAARKLAREKGIDLAAVSPVDPQGRVRVQDVAAHGTAPVAAPQAAPAAPKAVAAVDESRVTIEKMSRRRQTIAKRLLEVKQSTAMLTTFNEVDMTNVMALRSRKKDQFFESTGSKLGFMSFFTKAVVAALKKYPYVNAQIFGDEIHLNNFFDIGVAVSTEEGLVVPVVRDADRKNFAEIEDSIADLAKKARDKKLGLADLQGGSFTITNGGVFGSLMSTPIMNGTQAGILGMHTIKKRPVEVNGEVEIRPMMYLALSYDHRIIDGKDSVGFLKTVKELLENPEDLLLNS</sequence>
<evidence type="ECO:0000313" key="16">
    <source>
        <dbReference type="Proteomes" id="UP000317944"/>
    </source>
</evidence>
<comment type="function">
    <text evidence="1 12">E2 component of the 2-oxoglutarate dehydrogenase (OGDH) complex which catalyzes the second step in the conversion of 2-oxoglutarate to succinyl-CoA and CO(2).</text>
</comment>
<evidence type="ECO:0000256" key="8">
    <source>
        <dbReference type="ARBA" id="ARBA00022679"/>
    </source>
</evidence>
<evidence type="ECO:0000256" key="2">
    <source>
        <dbReference type="ARBA" id="ARBA00005145"/>
    </source>
</evidence>
<dbReference type="SUPFAM" id="SSF52777">
    <property type="entry name" value="CoA-dependent acyltransferases"/>
    <property type="match status" value="1"/>
</dbReference>
<dbReference type="UniPathway" id="UPA00868">
    <property type="reaction ID" value="UER00840"/>
</dbReference>
<feature type="domain" description="Peripheral subunit-binding (PSBD)" evidence="14">
    <location>
        <begin position="120"/>
        <end position="157"/>
    </location>
</feature>
<reference evidence="15 16" key="1">
    <citation type="submission" date="2018-03" db="EMBL/GenBank/DDBJ databases">
        <title>Aerobic endospore-forming bacteria genome sequencing and assembly.</title>
        <authorList>
            <person name="Cavalcante D.A."/>
            <person name="Driks A."/>
            <person name="Putonti C."/>
            <person name="De-Souza M.T."/>
        </authorList>
    </citation>
    <scope>NUCLEOTIDE SEQUENCE [LARGE SCALE GENOMIC DNA]</scope>
    <source>
        <strain evidence="15 16">SDF0037</strain>
    </source>
</reference>
<dbReference type="EMBL" id="SADV01000004">
    <property type="protein sequence ID" value="TQR35945.1"/>
    <property type="molecule type" value="Genomic_DNA"/>
</dbReference>
<dbReference type="InterPro" id="IPR023213">
    <property type="entry name" value="CAT-like_dom_sf"/>
</dbReference>
<gene>
    <name evidence="15" type="primary">odhB</name>
    <name evidence="15" type="ORF">C7Y47_06580</name>
</gene>
<dbReference type="GO" id="GO:0005829">
    <property type="term" value="C:cytosol"/>
    <property type="evidence" value="ECO:0007669"/>
    <property type="project" value="TreeGrafter"/>
</dbReference>
<dbReference type="RefSeq" id="WP_142508039.1">
    <property type="nucleotide sequence ID" value="NZ_SADV01000004.1"/>
</dbReference>
<dbReference type="Pfam" id="PF00364">
    <property type="entry name" value="Biotin_lipoyl"/>
    <property type="match status" value="1"/>
</dbReference>
<comment type="pathway">
    <text evidence="2 12">Amino-acid degradation; L-lysine degradation via saccharopine pathway; glutaryl-CoA from L-lysine: step 6/6.</text>
</comment>
<evidence type="ECO:0000256" key="5">
    <source>
        <dbReference type="ARBA" id="ARBA00012945"/>
    </source>
</evidence>
<comment type="subunit">
    <text evidence="4">Forms a 24-polypeptide structural core with octahedral symmetry. Part of the 2-oxoglutarate dehydrogenase (OGDH) complex composed of E1 (2-oxoglutarate dehydrogenase), E2 (dihydrolipoamide succinyltransferase) and E3 (dihydrolipoamide dehydrogenase); the complex contains multiple copies of the three enzymatic components (E1, E2 and E3).</text>
</comment>
<organism evidence="15 16">
    <name type="scientific">Lysinibacillus sphaericus</name>
    <name type="common">Bacillus sphaericus</name>
    <dbReference type="NCBI Taxonomy" id="1421"/>
    <lineage>
        <taxon>Bacteria</taxon>
        <taxon>Bacillati</taxon>
        <taxon>Bacillota</taxon>
        <taxon>Bacilli</taxon>
        <taxon>Bacillales</taxon>
        <taxon>Bacillaceae</taxon>
        <taxon>Lysinibacillus</taxon>
    </lineage>
</organism>
<dbReference type="Gene3D" id="3.30.559.10">
    <property type="entry name" value="Chloramphenicol acetyltransferase-like domain"/>
    <property type="match status" value="1"/>
</dbReference>
<feature type="domain" description="Lipoyl-binding" evidence="13">
    <location>
        <begin position="1"/>
        <end position="76"/>
    </location>
</feature>
<evidence type="ECO:0000313" key="15">
    <source>
        <dbReference type="EMBL" id="TQR35945.1"/>
    </source>
</evidence>
<dbReference type="Gene3D" id="2.40.50.100">
    <property type="match status" value="1"/>
</dbReference>
<dbReference type="Proteomes" id="UP000317944">
    <property type="component" value="Unassembled WGS sequence"/>
</dbReference>
<dbReference type="InterPro" id="IPR003016">
    <property type="entry name" value="2-oxoA_DH_lipoyl-BS"/>
</dbReference>
<keyword evidence="9 12" id="KW-0450">Lipoyl</keyword>
<comment type="similarity">
    <text evidence="3 12">Belongs to the 2-oxoacid dehydrogenase family.</text>
</comment>
<dbReference type="PANTHER" id="PTHR43416">
    <property type="entry name" value="DIHYDROLIPOYLLYSINE-RESIDUE SUCCINYLTRANSFERASE COMPONENT OF 2-OXOGLUTARATE DEHYDROGENASE COMPLEX, MITOCHONDRIAL-RELATED"/>
    <property type="match status" value="1"/>
</dbReference>
<keyword evidence="10 12" id="KW-0012">Acyltransferase</keyword>
<dbReference type="InterPro" id="IPR000089">
    <property type="entry name" value="Biotin_lipoyl"/>
</dbReference>
<dbReference type="PROSITE" id="PS00189">
    <property type="entry name" value="LIPOYL"/>
    <property type="match status" value="1"/>
</dbReference>
<dbReference type="AlphaFoldDB" id="A0A544UQ27"/>
<dbReference type="CDD" id="cd06849">
    <property type="entry name" value="lipoyl_domain"/>
    <property type="match status" value="1"/>
</dbReference>
<dbReference type="Gene3D" id="4.10.320.10">
    <property type="entry name" value="E3-binding domain"/>
    <property type="match status" value="1"/>
</dbReference>
<keyword evidence="8 12" id="KW-0808">Transferase</keyword>
<evidence type="ECO:0000259" key="14">
    <source>
        <dbReference type="PROSITE" id="PS51826"/>
    </source>
</evidence>
<dbReference type="InterPro" id="IPR050537">
    <property type="entry name" value="2-oxoacid_dehydrogenase"/>
</dbReference>
<dbReference type="GO" id="GO:0004149">
    <property type="term" value="F:dihydrolipoyllysine-residue succinyltransferase activity"/>
    <property type="evidence" value="ECO:0007669"/>
    <property type="project" value="UniProtKB-UniRule"/>
</dbReference>
<evidence type="ECO:0000256" key="12">
    <source>
        <dbReference type="RuleBase" id="RU361138"/>
    </source>
</evidence>
<dbReference type="InterPro" id="IPR036625">
    <property type="entry name" value="E3-bd_dom_sf"/>
</dbReference>
<comment type="catalytic activity">
    <reaction evidence="11 12">
        <text>N(6)-[(R)-dihydrolipoyl]-L-lysyl-[protein] + succinyl-CoA = N(6)-[(R)-S(8)-succinyldihydrolipoyl]-L-lysyl-[protein] + CoA</text>
        <dbReference type="Rhea" id="RHEA:15213"/>
        <dbReference type="Rhea" id="RHEA-COMP:10475"/>
        <dbReference type="Rhea" id="RHEA-COMP:20092"/>
        <dbReference type="ChEBI" id="CHEBI:57287"/>
        <dbReference type="ChEBI" id="CHEBI:57292"/>
        <dbReference type="ChEBI" id="CHEBI:83100"/>
        <dbReference type="ChEBI" id="CHEBI:83120"/>
        <dbReference type="EC" id="2.3.1.61"/>
    </reaction>
</comment>
<dbReference type="PROSITE" id="PS50968">
    <property type="entry name" value="BIOTINYL_LIPOYL"/>
    <property type="match status" value="1"/>
</dbReference>
<dbReference type="Pfam" id="PF02817">
    <property type="entry name" value="E3_binding"/>
    <property type="match status" value="1"/>
</dbReference>
<name>A0A544UQ27_LYSSH</name>
<dbReference type="NCBIfam" id="NF004309">
    <property type="entry name" value="PRK05704.1"/>
    <property type="match status" value="1"/>
</dbReference>
<dbReference type="InterPro" id="IPR006255">
    <property type="entry name" value="SucB"/>
</dbReference>
<evidence type="ECO:0000256" key="4">
    <source>
        <dbReference type="ARBA" id="ARBA00011666"/>
    </source>
</evidence>
<dbReference type="InterPro" id="IPR004167">
    <property type="entry name" value="PSBD"/>
</dbReference>
<keyword evidence="7 12" id="KW-0816">Tricarboxylic acid cycle</keyword>
<evidence type="ECO:0000256" key="3">
    <source>
        <dbReference type="ARBA" id="ARBA00007317"/>
    </source>
</evidence>
<accession>A0A544UQ27</accession>
<protein>
    <recommendedName>
        <fullName evidence="6 12">Dihydrolipoyllysine-residue succinyltransferase component of 2-oxoglutarate dehydrogenase complex</fullName>
        <ecNumber evidence="5 12">2.3.1.61</ecNumber>
    </recommendedName>
    <alternativeName>
        <fullName evidence="12">2-oxoglutarate dehydrogenase complex component E2</fullName>
    </alternativeName>
</protein>
<dbReference type="Pfam" id="PF00198">
    <property type="entry name" value="2-oxoacid_dh"/>
    <property type="match status" value="1"/>
</dbReference>
<comment type="caution">
    <text evidence="15">The sequence shown here is derived from an EMBL/GenBank/DDBJ whole genome shotgun (WGS) entry which is preliminary data.</text>
</comment>
<evidence type="ECO:0000256" key="11">
    <source>
        <dbReference type="ARBA" id="ARBA00052761"/>
    </source>
</evidence>
<dbReference type="InterPro" id="IPR011053">
    <property type="entry name" value="Single_hybrid_motif"/>
</dbReference>
<proteinExistence type="inferred from homology"/>
<dbReference type="EC" id="2.3.1.61" evidence="5 12"/>
<evidence type="ECO:0000256" key="9">
    <source>
        <dbReference type="ARBA" id="ARBA00022823"/>
    </source>
</evidence>
<evidence type="ECO:0000256" key="1">
    <source>
        <dbReference type="ARBA" id="ARBA00004052"/>
    </source>
</evidence>
<dbReference type="FunFam" id="3.30.559.10:FF:000007">
    <property type="entry name" value="Dihydrolipoamide acetyltransferase component of pyruvate dehydrogenase complex"/>
    <property type="match status" value="1"/>
</dbReference>
<dbReference type="NCBIfam" id="TIGR01347">
    <property type="entry name" value="sucB"/>
    <property type="match status" value="1"/>
</dbReference>
<evidence type="ECO:0000259" key="13">
    <source>
        <dbReference type="PROSITE" id="PS50968"/>
    </source>
</evidence>
<dbReference type="GO" id="GO:0033512">
    <property type="term" value="P:L-lysine catabolic process to acetyl-CoA via saccharopine"/>
    <property type="evidence" value="ECO:0007669"/>
    <property type="project" value="UniProtKB-UniRule"/>
</dbReference>
<evidence type="ECO:0000256" key="10">
    <source>
        <dbReference type="ARBA" id="ARBA00023315"/>
    </source>
</evidence>